<feature type="domain" description="Suppressor of fused-like" evidence="1">
    <location>
        <begin position="47"/>
        <end position="202"/>
    </location>
</feature>
<dbReference type="GO" id="GO:0005737">
    <property type="term" value="C:cytoplasm"/>
    <property type="evidence" value="ECO:0007669"/>
    <property type="project" value="TreeGrafter"/>
</dbReference>
<organism evidence="2 3">
    <name type="scientific">Butyricicoccus pullicaecorum</name>
    <dbReference type="NCBI Taxonomy" id="501571"/>
    <lineage>
        <taxon>Bacteria</taxon>
        <taxon>Bacillati</taxon>
        <taxon>Bacillota</taxon>
        <taxon>Clostridia</taxon>
        <taxon>Eubacteriales</taxon>
        <taxon>Butyricicoccaceae</taxon>
        <taxon>Butyricicoccus</taxon>
    </lineage>
</organism>
<comment type="caution">
    <text evidence="2">The sequence shown here is derived from an EMBL/GenBank/DDBJ whole genome shotgun (WGS) entry which is preliminary data.</text>
</comment>
<name>A0A1Y4LXW6_9FIRM</name>
<dbReference type="Pfam" id="PF05076">
    <property type="entry name" value="SUFU"/>
    <property type="match status" value="1"/>
</dbReference>
<proteinExistence type="predicted"/>
<evidence type="ECO:0000313" key="3">
    <source>
        <dbReference type="Proteomes" id="UP000195326"/>
    </source>
</evidence>
<dbReference type="InterPro" id="IPR020941">
    <property type="entry name" value="SUFU-like_domain"/>
</dbReference>
<dbReference type="STRING" id="501571.GCA_900143195_02133"/>
<accession>A0A1Y4LXW6</accession>
<dbReference type="AlphaFoldDB" id="A0A1Y4LXW6"/>
<dbReference type="InterPro" id="IPR007768">
    <property type="entry name" value="Suppressor_of_fused"/>
</dbReference>
<dbReference type="EMBL" id="NFKL01000001">
    <property type="protein sequence ID" value="OUP60780.1"/>
    <property type="molecule type" value="Genomic_DNA"/>
</dbReference>
<evidence type="ECO:0000313" key="2">
    <source>
        <dbReference type="EMBL" id="OUP60780.1"/>
    </source>
</evidence>
<dbReference type="PANTHER" id="PTHR10928">
    <property type="entry name" value="SUPPRESSOR OF FUSED"/>
    <property type="match status" value="1"/>
</dbReference>
<sequence>MIKGDDIIMDMPETSGWDAITQAMLALYPGQTDPIHYAPVLSYRMGGNDPLDGISIYDGGSYYHFVTYGFSELYEKESQHAAYSGLGFELTLKLKKDGIRKRDKEYKNICGILQTLARMSFEDGDIFSPEEYIYTGQTTGIDADGSSQITGFLTMEDGLGTMDTPNGKVQFVQLVGATDAELKALVDGKTTVSALLEKLPDGLTDYTRDCIL</sequence>
<reference evidence="3" key="1">
    <citation type="submission" date="2017-04" db="EMBL/GenBank/DDBJ databases">
        <title>Function of individual gut microbiota members based on whole genome sequencing of pure cultures obtained from chicken caecum.</title>
        <authorList>
            <person name="Medvecky M."/>
            <person name="Cejkova D."/>
            <person name="Polansky O."/>
            <person name="Karasova D."/>
            <person name="Kubasova T."/>
            <person name="Cizek A."/>
            <person name="Rychlik I."/>
        </authorList>
    </citation>
    <scope>NUCLEOTIDE SEQUENCE [LARGE SCALE GENOMIC DNA]</scope>
    <source>
        <strain evidence="3">An179</strain>
    </source>
</reference>
<dbReference type="InterPro" id="IPR037181">
    <property type="entry name" value="SUFU_N"/>
</dbReference>
<evidence type="ECO:0000259" key="1">
    <source>
        <dbReference type="Pfam" id="PF05076"/>
    </source>
</evidence>
<dbReference type="PANTHER" id="PTHR10928:SF2">
    <property type="entry name" value="SUPPRESSOR OF FUSED HOMOLOG"/>
    <property type="match status" value="1"/>
</dbReference>
<protein>
    <submittedName>
        <fullName evidence="2">Branched-chain alpha-keto acid dehydrogenase subunit E2</fullName>
    </submittedName>
</protein>
<dbReference type="SUPFAM" id="SSF103359">
    <property type="entry name" value="Suppressor of Fused, N-terminal domain"/>
    <property type="match status" value="1"/>
</dbReference>
<gene>
    <name evidence="2" type="ORF">B5F15_00760</name>
</gene>
<dbReference type="Proteomes" id="UP000195326">
    <property type="component" value="Unassembled WGS sequence"/>
</dbReference>